<feature type="binding site" evidence="12">
    <location>
        <begin position="240"/>
        <end position="241"/>
    </location>
    <ligand>
        <name>substrate</name>
    </ligand>
</feature>
<dbReference type="PANTHER" id="PTHR21139:SF42">
    <property type="entry name" value="TRIOSEPHOSPHATE ISOMERASE"/>
    <property type="match status" value="1"/>
</dbReference>
<evidence type="ECO:0000256" key="11">
    <source>
        <dbReference type="ARBA" id="ARBA00055680"/>
    </source>
</evidence>
<evidence type="ECO:0000256" key="5">
    <source>
        <dbReference type="ARBA" id="ARBA00011940"/>
    </source>
</evidence>
<dbReference type="FunFam" id="3.20.20.70:FF:000020">
    <property type="entry name" value="Triosephosphate isomerase"/>
    <property type="match status" value="1"/>
</dbReference>
<keyword evidence="8 12" id="KW-0963">Cytoplasm</keyword>
<dbReference type="EMBL" id="FOET01000001">
    <property type="protein sequence ID" value="SEP70848.1"/>
    <property type="molecule type" value="Genomic_DNA"/>
</dbReference>
<keyword evidence="10 12" id="KW-0413">Isomerase</keyword>
<protein>
    <recommendedName>
        <fullName evidence="6 12">Triosephosphate isomerase</fullName>
        <shortName evidence="12">TIM</shortName>
        <shortName evidence="12">TPI</shortName>
        <ecNumber evidence="5 12">5.3.1.1</ecNumber>
    </recommendedName>
    <alternativeName>
        <fullName evidence="12">Triose-phosphate isomerase</fullName>
    </alternativeName>
</protein>
<dbReference type="HAMAP" id="MF_00147_B">
    <property type="entry name" value="TIM_B"/>
    <property type="match status" value="1"/>
</dbReference>
<evidence type="ECO:0000256" key="2">
    <source>
        <dbReference type="ARBA" id="ARBA00004742"/>
    </source>
</evidence>
<dbReference type="SUPFAM" id="SSF51351">
    <property type="entry name" value="Triosephosphate isomerase (TIM)"/>
    <property type="match status" value="1"/>
</dbReference>
<feature type="active site" description="Electrophile" evidence="12">
    <location>
        <position position="101"/>
    </location>
</feature>
<dbReference type="InterPro" id="IPR035990">
    <property type="entry name" value="TIM_sf"/>
</dbReference>
<dbReference type="CDD" id="cd00311">
    <property type="entry name" value="TIM"/>
    <property type="match status" value="1"/>
</dbReference>
<evidence type="ECO:0000256" key="12">
    <source>
        <dbReference type="HAMAP-Rule" id="MF_00147"/>
    </source>
</evidence>
<dbReference type="GO" id="GO:0004807">
    <property type="term" value="F:triose-phosphate isomerase activity"/>
    <property type="evidence" value="ECO:0007669"/>
    <property type="project" value="UniProtKB-UniRule"/>
</dbReference>
<dbReference type="STRING" id="403935.SAMN05216481_101848"/>
<organism evidence="14 15">
    <name type="scientific">Streptomyces radiopugnans</name>
    <dbReference type="NCBI Taxonomy" id="403935"/>
    <lineage>
        <taxon>Bacteria</taxon>
        <taxon>Bacillati</taxon>
        <taxon>Actinomycetota</taxon>
        <taxon>Actinomycetes</taxon>
        <taxon>Kitasatosporales</taxon>
        <taxon>Streptomycetaceae</taxon>
        <taxon>Streptomyces</taxon>
    </lineage>
</organism>
<comment type="pathway">
    <text evidence="2 12 13">Carbohydrate biosynthesis; gluconeogenesis.</text>
</comment>
<proteinExistence type="inferred from homology"/>
<dbReference type="InterPro" id="IPR020861">
    <property type="entry name" value="Triosephosphate_isomerase_AS"/>
</dbReference>
<gene>
    <name evidence="12" type="primary">tpiA</name>
    <name evidence="14" type="ORF">SAMN05216481_101848</name>
</gene>
<evidence type="ECO:0000313" key="14">
    <source>
        <dbReference type="EMBL" id="SEP70848.1"/>
    </source>
</evidence>
<keyword evidence="7 12" id="KW-0312">Gluconeogenesis</keyword>
<evidence type="ECO:0000256" key="10">
    <source>
        <dbReference type="ARBA" id="ARBA00023235"/>
    </source>
</evidence>
<evidence type="ECO:0000256" key="1">
    <source>
        <dbReference type="ARBA" id="ARBA00000474"/>
    </source>
</evidence>
<dbReference type="GO" id="GO:0006096">
    <property type="term" value="P:glycolytic process"/>
    <property type="evidence" value="ECO:0007669"/>
    <property type="project" value="UniProtKB-UniRule"/>
</dbReference>
<evidence type="ECO:0000256" key="8">
    <source>
        <dbReference type="ARBA" id="ARBA00022490"/>
    </source>
</evidence>
<dbReference type="AlphaFoldDB" id="A0A1H9A4E2"/>
<dbReference type="GO" id="GO:0019563">
    <property type="term" value="P:glycerol catabolic process"/>
    <property type="evidence" value="ECO:0007669"/>
    <property type="project" value="TreeGrafter"/>
</dbReference>
<dbReference type="Gene3D" id="3.20.20.70">
    <property type="entry name" value="Aldolase class I"/>
    <property type="match status" value="1"/>
</dbReference>
<name>A0A1H9A4E2_9ACTN</name>
<dbReference type="RefSeq" id="WP_093655371.1">
    <property type="nucleotide sequence ID" value="NZ_FOET01000001.1"/>
</dbReference>
<evidence type="ECO:0000256" key="4">
    <source>
        <dbReference type="ARBA" id="ARBA00011738"/>
    </source>
</evidence>
<dbReference type="PANTHER" id="PTHR21139">
    <property type="entry name" value="TRIOSEPHOSPHATE ISOMERASE"/>
    <property type="match status" value="1"/>
</dbReference>
<keyword evidence="15" id="KW-1185">Reference proteome</keyword>
<dbReference type="GO" id="GO:0046166">
    <property type="term" value="P:glyceraldehyde-3-phosphate biosynthetic process"/>
    <property type="evidence" value="ECO:0007669"/>
    <property type="project" value="TreeGrafter"/>
</dbReference>
<accession>A0A1H9A4E2</accession>
<comment type="catalytic activity">
    <reaction evidence="1 12 13">
        <text>D-glyceraldehyde 3-phosphate = dihydroxyacetone phosphate</text>
        <dbReference type="Rhea" id="RHEA:18585"/>
        <dbReference type="ChEBI" id="CHEBI:57642"/>
        <dbReference type="ChEBI" id="CHEBI:59776"/>
        <dbReference type="EC" id="5.3.1.1"/>
    </reaction>
</comment>
<dbReference type="GO" id="GO:0006094">
    <property type="term" value="P:gluconeogenesis"/>
    <property type="evidence" value="ECO:0007669"/>
    <property type="project" value="UniProtKB-UniRule"/>
</dbReference>
<reference evidence="14 15" key="1">
    <citation type="submission" date="2016-10" db="EMBL/GenBank/DDBJ databases">
        <authorList>
            <person name="de Groot N.N."/>
        </authorList>
    </citation>
    <scope>NUCLEOTIDE SEQUENCE [LARGE SCALE GENOMIC DNA]</scope>
    <source>
        <strain evidence="14 15">CGMCC 4.3519</strain>
    </source>
</reference>
<dbReference type="PROSITE" id="PS00171">
    <property type="entry name" value="TIM_1"/>
    <property type="match status" value="1"/>
</dbReference>
<dbReference type="GO" id="GO:0005829">
    <property type="term" value="C:cytosol"/>
    <property type="evidence" value="ECO:0007669"/>
    <property type="project" value="TreeGrafter"/>
</dbReference>
<comment type="subcellular location">
    <subcellularLocation>
        <location evidence="12 13">Cytoplasm</location>
    </subcellularLocation>
</comment>
<dbReference type="Proteomes" id="UP000199055">
    <property type="component" value="Unassembled WGS sequence"/>
</dbReference>
<dbReference type="InterPro" id="IPR013785">
    <property type="entry name" value="Aldolase_TIM"/>
</dbReference>
<feature type="binding site" evidence="12">
    <location>
        <begin position="11"/>
        <end position="13"/>
    </location>
    <ligand>
        <name>substrate</name>
    </ligand>
</feature>
<evidence type="ECO:0000256" key="6">
    <source>
        <dbReference type="ARBA" id="ARBA00019397"/>
    </source>
</evidence>
<dbReference type="UniPathway" id="UPA00109">
    <property type="reaction ID" value="UER00189"/>
</dbReference>
<dbReference type="UniPathway" id="UPA00138"/>
<comment type="function">
    <text evidence="11 12">Involved in the gluconeogenesis. Catalyzes stereospecifically the conversion of dihydroxyacetone phosphate (DHAP) to D-glyceraldehyde-3-phosphate (G3P).</text>
</comment>
<evidence type="ECO:0000256" key="9">
    <source>
        <dbReference type="ARBA" id="ARBA00023152"/>
    </source>
</evidence>
<keyword evidence="9 12" id="KW-0324">Glycolysis</keyword>
<evidence type="ECO:0000256" key="13">
    <source>
        <dbReference type="RuleBase" id="RU363013"/>
    </source>
</evidence>
<dbReference type="EC" id="5.3.1.1" evidence="5 12"/>
<comment type="similarity">
    <text evidence="3 12 13">Belongs to the triosephosphate isomerase family.</text>
</comment>
<dbReference type="PROSITE" id="PS51440">
    <property type="entry name" value="TIM_2"/>
    <property type="match status" value="1"/>
</dbReference>
<feature type="active site" description="Proton acceptor" evidence="12">
    <location>
        <position position="173"/>
    </location>
</feature>
<comment type="subunit">
    <text evidence="4 12 13">Homodimer.</text>
</comment>
<dbReference type="InterPro" id="IPR022896">
    <property type="entry name" value="TrioseP_Isoase_bac/euk"/>
</dbReference>
<feature type="binding site" evidence="12">
    <location>
        <position position="179"/>
    </location>
    <ligand>
        <name>substrate</name>
    </ligand>
</feature>
<sequence length="258" mass="27782">MANRTPLMAGNWKMNLNHLEAIAHVQKLAFALNDKDYEAVEVAVLPPFTDLRSVQTLVDGDKLKIRYGAQDLSAHVSGAYTGEISGAMLAKLNCTYVAVGHSERRQYHGETDELCNAKVKAAYLHDLTPILCVGEGLEVRRAGDQVAHTLAQVDGALKDIPAEQAARIVIAYEPVWAIGTGEVATPEDAQEVCGAIRGRLAELYDRELADAVRIQYGGSVKSGNVAAIMAQPDVDGALVGGAALDVDEFVKIVRFRDQ</sequence>
<evidence type="ECO:0000256" key="3">
    <source>
        <dbReference type="ARBA" id="ARBA00007422"/>
    </source>
</evidence>
<evidence type="ECO:0000313" key="15">
    <source>
        <dbReference type="Proteomes" id="UP000199055"/>
    </source>
</evidence>
<dbReference type="InterPro" id="IPR000652">
    <property type="entry name" value="Triosephosphate_isomerase"/>
</dbReference>
<dbReference type="Pfam" id="PF00121">
    <property type="entry name" value="TIM"/>
    <property type="match status" value="1"/>
</dbReference>
<evidence type="ECO:0000256" key="7">
    <source>
        <dbReference type="ARBA" id="ARBA00022432"/>
    </source>
</evidence>
<dbReference type="NCBIfam" id="TIGR00419">
    <property type="entry name" value="tim"/>
    <property type="match status" value="1"/>
</dbReference>
<feature type="binding site" evidence="12">
    <location>
        <position position="219"/>
    </location>
    <ligand>
        <name>substrate</name>
    </ligand>
</feature>
<comment type="pathway">
    <text evidence="12 13">Carbohydrate degradation; glycolysis; D-glyceraldehyde 3-phosphate from glycerone phosphate: step 1/1.</text>
</comment>